<evidence type="ECO:0000313" key="2">
    <source>
        <dbReference type="EMBL" id="KAE8398117.1"/>
    </source>
</evidence>
<organism evidence="2 3">
    <name type="scientific">Aspergillus pseudonomiae</name>
    <dbReference type="NCBI Taxonomy" id="1506151"/>
    <lineage>
        <taxon>Eukaryota</taxon>
        <taxon>Fungi</taxon>
        <taxon>Dikarya</taxon>
        <taxon>Ascomycota</taxon>
        <taxon>Pezizomycotina</taxon>
        <taxon>Eurotiomycetes</taxon>
        <taxon>Eurotiomycetidae</taxon>
        <taxon>Eurotiales</taxon>
        <taxon>Aspergillaceae</taxon>
        <taxon>Aspergillus</taxon>
        <taxon>Aspergillus subgen. Circumdati</taxon>
    </lineage>
</organism>
<accession>A0A5N7CWI2</accession>
<dbReference type="GeneID" id="43668330"/>
<evidence type="ECO:0000313" key="3">
    <source>
        <dbReference type="Proteomes" id="UP000325579"/>
    </source>
</evidence>
<dbReference type="OrthoDB" id="10460634at2759"/>
<evidence type="ECO:0008006" key="4">
    <source>
        <dbReference type="Google" id="ProtNLM"/>
    </source>
</evidence>
<evidence type="ECO:0000256" key="1">
    <source>
        <dbReference type="SAM" id="SignalP"/>
    </source>
</evidence>
<name>A0A5N7CWI2_9EURO</name>
<dbReference type="Proteomes" id="UP000325579">
    <property type="component" value="Unassembled WGS sequence"/>
</dbReference>
<proteinExistence type="predicted"/>
<feature type="signal peptide" evidence="1">
    <location>
        <begin position="1"/>
        <end position="23"/>
    </location>
</feature>
<keyword evidence="3" id="KW-1185">Reference proteome</keyword>
<feature type="chain" id="PRO_5025010347" description="Secreted protein" evidence="1">
    <location>
        <begin position="24"/>
        <end position="89"/>
    </location>
</feature>
<dbReference type="EMBL" id="ML736867">
    <property type="protein sequence ID" value="KAE8398117.1"/>
    <property type="molecule type" value="Genomic_DNA"/>
</dbReference>
<reference evidence="2 3" key="1">
    <citation type="submission" date="2019-04" db="EMBL/GenBank/DDBJ databases">
        <authorList>
            <consortium name="DOE Joint Genome Institute"/>
            <person name="Mondo S."/>
            <person name="Kjaerbolling I."/>
            <person name="Vesth T."/>
            <person name="Frisvad J.C."/>
            <person name="Nybo J.L."/>
            <person name="Theobald S."/>
            <person name="Kildgaard S."/>
            <person name="Isbrandt T."/>
            <person name="Kuo A."/>
            <person name="Sato A."/>
            <person name="Lyhne E.K."/>
            <person name="Kogle M.E."/>
            <person name="Wiebenga A."/>
            <person name="Kun R.S."/>
            <person name="Lubbers R.J."/>
            <person name="Makela M.R."/>
            <person name="Barry K."/>
            <person name="Chovatia M."/>
            <person name="Clum A."/>
            <person name="Daum C."/>
            <person name="Haridas S."/>
            <person name="He G."/>
            <person name="LaButti K."/>
            <person name="Lipzen A."/>
            <person name="Riley R."/>
            <person name="Salamov A."/>
            <person name="Simmons B.A."/>
            <person name="Magnuson J.K."/>
            <person name="Henrissat B."/>
            <person name="Mortensen U.H."/>
            <person name="Larsen T.O."/>
            <person name="Devries R.P."/>
            <person name="Grigoriev I.V."/>
            <person name="Machida M."/>
            <person name="Baker S.E."/>
            <person name="Andersen M.R."/>
            <person name="Cantor M.N."/>
            <person name="Hua S.X."/>
        </authorList>
    </citation>
    <scope>NUCLEOTIDE SEQUENCE [LARGE SCALE GENOMIC DNA]</scope>
    <source>
        <strain evidence="2 3">CBS 119388</strain>
    </source>
</reference>
<dbReference type="RefSeq" id="XP_031935436.1">
    <property type="nucleotide sequence ID" value="XM_032083639.1"/>
</dbReference>
<keyword evidence="1" id="KW-0732">Signal</keyword>
<gene>
    <name evidence="2" type="ORF">BDV37DRAFT_264217</name>
</gene>
<dbReference type="AlphaFoldDB" id="A0A5N7CWI2"/>
<protein>
    <recommendedName>
        <fullName evidence="4">Secreted protein</fullName>
    </recommendedName>
</protein>
<sequence length="89" mass="10091">MVLHMQILSLHALVISQMHTTKGQIRKKPTRREYMEPHSACVSGPFDQLSEFSPPSFCHPYLFPINYACEDLETFEVAIAIRAPAMTSP</sequence>